<evidence type="ECO:0000256" key="3">
    <source>
        <dbReference type="ARBA" id="ARBA00023163"/>
    </source>
</evidence>
<dbReference type="Pfam" id="PF00440">
    <property type="entry name" value="TetR_N"/>
    <property type="match status" value="1"/>
</dbReference>
<dbReference type="PANTHER" id="PTHR30055:SF238">
    <property type="entry name" value="MYCOFACTOCIN BIOSYNTHESIS TRANSCRIPTIONAL REGULATOR MFTR-RELATED"/>
    <property type="match status" value="1"/>
</dbReference>
<feature type="domain" description="HTH tetR-type" evidence="5">
    <location>
        <begin position="6"/>
        <end position="66"/>
    </location>
</feature>
<proteinExistence type="predicted"/>
<keyword evidence="1" id="KW-0805">Transcription regulation</keyword>
<dbReference type="PROSITE" id="PS50977">
    <property type="entry name" value="HTH_TETR_2"/>
    <property type="match status" value="1"/>
</dbReference>
<evidence type="ECO:0000313" key="6">
    <source>
        <dbReference type="EMBL" id="MDQ7911284.1"/>
    </source>
</evidence>
<reference evidence="6 7" key="1">
    <citation type="submission" date="2023-08" db="EMBL/GenBank/DDBJ databases">
        <title>Phytohabitans sansha sp. nov., isolated from marine sediment.</title>
        <authorList>
            <person name="Zhao Y."/>
            <person name="Yi K."/>
        </authorList>
    </citation>
    <scope>NUCLEOTIDE SEQUENCE [LARGE SCALE GENOMIC DNA]</scope>
    <source>
        <strain evidence="6 7">ZYX-F-186</strain>
    </source>
</reference>
<evidence type="ECO:0000259" key="5">
    <source>
        <dbReference type="PROSITE" id="PS50977"/>
    </source>
</evidence>
<evidence type="ECO:0000256" key="1">
    <source>
        <dbReference type="ARBA" id="ARBA00023015"/>
    </source>
</evidence>
<name>A0ABU0ZW80_9ACTN</name>
<feature type="DNA-binding region" description="H-T-H motif" evidence="4">
    <location>
        <begin position="29"/>
        <end position="48"/>
    </location>
</feature>
<evidence type="ECO:0000313" key="7">
    <source>
        <dbReference type="Proteomes" id="UP001230908"/>
    </source>
</evidence>
<dbReference type="InterPro" id="IPR023772">
    <property type="entry name" value="DNA-bd_HTH_TetR-type_CS"/>
</dbReference>
<keyword evidence="7" id="KW-1185">Reference proteome</keyword>
<dbReference type="PRINTS" id="PR00455">
    <property type="entry name" value="HTHTETR"/>
</dbReference>
<dbReference type="InterPro" id="IPR050109">
    <property type="entry name" value="HTH-type_TetR-like_transc_reg"/>
</dbReference>
<accession>A0ABU0ZW80</accession>
<dbReference type="Proteomes" id="UP001230908">
    <property type="component" value="Unassembled WGS sequence"/>
</dbReference>
<dbReference type="EMBL" id="JAVHUY010000076">
    <property type="protein sequence ID" value="MDQ7911284.1"/>
    <property type="molecule type" value="Genomic_DNA"/>
</dbReference>
<gene>
    <name evidence="6" type="ORF">RB614_43020</name>
</gene>
<organism evidence="6 7">
    <name type="scientific">Phytohabitans maris</name>
    <dbReference type="NCBI Taxonomy" id="3071409"/>
    <lineage>
        <taxon>Bacteria</taxon>
        <taxon>Bacillati</taxon>
        <taxon>Actinomycetota</taxon>
        <taxon>Actinomycetes</taxon>
        <taxon>Micromonosporales</taxon>
        <taxon>Micromonosporaceae</taxon>
    </lineage>
</organism>
<dbReference type="PROSITE" id="PS01081">
    <property type="entry name" value="HTH_TETR_1"/>
    <property type="match status" value="1"/>
</dbReference>
<dbReference type="Pfam" id="PF17754">
    <property type="entry name" value="TetR_C_14"/>
    <property type="match status" value="1"/>
</dbReference>
<keyword evidence="2 4" id="KW-0238">DNA-binding</keyword>
<evidence type="ECO:0000256" key="2">
    <source>
        <dbReference type="ARBA" id="ARBA00023125"/>
    </source>
</evidence>
<keyword evidence="3" id="KW-0804">Transcription</keyword>
<dbReference type="SUPFAM" id="SSF46689">
    <property type="entry name" value="Homeodomain-like"/>
    <property type="match status" value="1"/>
</dbReference>
<dbReference type="InterPro" id="IPR001647">
    <property type="entry name" value="HTH_TetR"/>
</dbReference>
<dbReference type="InterPro" id="IPR041347">
    <property type="entry name" value="MftR_C"/>
</dbReference>
<dbReference type="RefSeq" id="WP_308718501.1">
    <property type="nucleotide sequence ID" value="NZ_JAVHUY010000076.1"/>
</dbReference>
<dbReference type="PANTHER" id="PTHR30055">
    <property type="entry name" value="HTH-TYPE TRANSCRIPTIONAL REGULATOR RUTR"/>
    <property type="match status" value="1"/>
</dbReference>
<evidence type="ECO:0000256" key="4">
    <source>
        <dbReference type="PROSITE-ProRule" id="PRU00335"/>
    </source>
</evidence>
<comment type="caution">
    <text evidence="6">The sequence shown here is derived from an EMBL/GenBank/DDBJ whole genome shotgun (WGS) entry which is preliminary data.</text>
</comment>
<sequence length="189" mass="20086">MARWQPGAPDRLQQAAMELFAERGFEATTVADIAARAGVTERTFFRHFADKREVLFFGQDLLQSAFVGAITDAPEGMSAIALVSAALEAGAKGLQEARGQSHARARDAIISANHALQERELLKLAGLARAVTAALVARGVAPARARLAGDLAMAAFAAAFQQWVESGQTRDLTDLVHEATSTLRDIATS</sequence>
<dbReference type="Gene3D" id="1.10.357.10">
    <property type="entry name" value="Tetracycline Repressor, domain 2"/>
    <property type="match status" value="1"/>
</dbReference>
<protein>
    <submittedName>
        <fullName evidence="6">TetR family transcriptional regulator</fullName>
    </submittedName>
</protein>
<dbReference type="InterPro" id="IPR009057">
    <property type="entry name" value="Homeodomain-like_sf"/>
</dbReference>